<keyword evidence="4" id="KW-0804">Transcription</keyword>
<dbReference type="Proteomes" id="UP000305674">
    <property type="component" value="Unassembled WGS sequence"/>
</dbReference>
<comment type="caution">
    <text evidence="6">The sequence shown here is derived from an EMBL/GenBank/DDBJ whole genome shotgun (WGS) entry which is preliminary data.</text>
</comment>
<keyword evidence="2" id="KW-0805">Transcription regulation</keyword>
<evidence type="ECO:0000256" key="1">
    <source>
        <dbReference type="ARBA" id="ARBA00022849"/>
    </source>
</evidence>
<dbReference type="SMART" id="SM00418">
    <property type="entry name" value="HTH_ARSR"/>
    <property type="match status" value="1"/>
</dbReference>
<dbReference type="InterPro" id="IPR001845">
    <property type="entry name" value="HTH_ArsR_DNA-bd_dom"/>
</dbReference>
<keyword evidence="3" id="KW-0238">DNA-binding</keyword>
<dbReference type="InterPro" id="IPR036388">
    <property type="entry name" value="WH-like_DNA-bd_sf"/>
</dbReference>
<evidence type="ECO:0000313" key="6">
    <source>
        <dbReference type="EMBL" id="TKB51537.1"/>
    </source>
</evidence>
<dbReference type="SUPFAM" id="SSF46785">
    <property type="entry name" value="Winged helix' DNA-binding domain"/>
    <property type="match status" value="1"/>
</dbReference>
<dbReference type="AlphaFoldDB" id="A0A4U1BLJ7"/>
<evidence type="ECO:0000313" key="7">
    <source>
        <dbReference type="Proteomes" id="UP000305674"/>
    </source>
</evidence>
<dbReference type="Pfam" id="PF01022">
    <property type="entry name" value="HTH_5"/>
    <property type="match status" value="1"/>
</dbReference>
<dbReference type="PANTHER" id="PTHR33154">
    <property type="entry name" value="TRANSCRIPTIONAL REGULATOR, ARSR FAMILY"/>
    <property type="match status" value="1"/>
</dbReference>
<dbReference type="PANTHER" id="PTHR33154:SF18">
    <property type="entry name" value="ARSENICAL RESISTANCE OPERON REPRESSOR"/>
    <property type="match status" value="1"/>
</dbReference>
<reference evidence="6 7" key="1">
    <citation type="submission" date="2019-04" db="EMBL/GenBank/DDBJ databases">
        <authorList>
            <person name="Hwang J.C."/>
        </authorList>
    </citation>
    <scope>NUCLEOTIDE SEQUENCE [LARGE SCALE GENOMIC DNA]</scope>
    <source>
        <strain evidence="6 7">IMCC35001</strain>
    </source>
</reference>
<protein>
    <submittedName>
        <fullName evidence="6">Metalloregulator ArsR/SmtB family transcription factor</fullName>
    </submittedName>
</protein>
<dbReference type="PROSITE" id="PS50987">
    <property type="entry name" value="HTH_ARSR_2"/>
    <property type="match status" value="1"/>
</dbReference>
<evidence type="ECO:0000256" key="2">
    <source>
        <dbReference type="ARBA" id="ARBA00023015"/>
    </source>
</evidence>
<evidence type="ECO:0000256" key="3">
    <source>
        <dbReference type="ARBA" id="ARBA00023125"/>
    </source>
</evidence>
<dbReference type="NCBIfam" id="NF007528">
    <property type="entry name" value="PRK10141.1"/>
    <property type="match status" value="1"/>
</dbReference>
<dbReference type="InterPro" id="IPR011991">
    <property type="entry name" value="ArsR-like_HTH"/>
</dbReference>
<gene>
    <name evidence="6" type="ORF">FCL40_03000</name>
</gene>
<dbReference type="InterPro" id="IPR051081">
    <property type="entry name" value="HTH_MetalResp_TranReg"/>
</dbReference>
<dbReference type="Gene3D" id="1.10.10.10">
    <property type="entry name" value="Winged helix-like DNA-binding domain superfamily/Winged helix DNA-binding domain"/>
    <property type="match status" value="1"/>
</dbReference>
<sequence length="142" mass="16430">MRLSDIYHPNLVQYGRTPHWPHPTVEVPVNPHLFFKLLSDETRLRCVLLLVRRGELCVCELVEALNESQPKISRHLASLRSQGLLKDRRQGQWVYYSLAEAQPQWLVPILTELGNAEQLATLYQADIDRLQAMNYRPGRCGN</sequence>
<dbReference type="GO" id="GO:0003677">
    <property type="term" value="F:DNA binding"/>
    <property type="evidence" value="ECO:0007669"/>
    <property type="project" value="UniProtKB-KW"/>
</dbReference>
<dbReference type="InterPro" id="IPR036390">
    <property type="entry name" value="WH_DNA-bd_sf"/>
</dbReference>
<dbReference type="GO" id="GO:0046685">
    <property type="term" value="P:response to arsenic-containing substance"/>
    <property type="evidence" value="ECO:0007669"/>
    <property type="project" value="UniProtKB-KW"/>
</dbReference>
<organism evidence="6 7">
    <name type="scientific">Ferrimonas sediminicola</name>
    <dbReference type="NCBI Taxonomy" id="2569538"/>
    <lineage>
        <taxon>Bacteria</taxon>
        <taxon>Pseudomonadati</taxon>
        <taxon>Pseudomonadota</taxon>
        <taxon>Gammaproteobacteria</taxon>
        <taxon>Alteromonadales</taxon>
        <taxon>Ferrimonadaceae</taxon>
        <taxon>Ferrimonas</taxon>
    </lineage>
</organism>
<feature type="domain" description="HTH arsR-type" evidence="5">
    <location>
        <begin position="23"/>
        <end position="118"/>
    </location>
</feature>
<accession>A0A4U1BLJ7</accession>
<dbReference type="PRINTS" id="PR00778">
    <property type="entry name" value="HTHARSR"/>
</dbReference>
<name>A0A4U1BLJ7_9GAMM</name>
<dbReference type="EMBL" id="SWCI01000001">
    <property type="protein sequence ID" value="TKB51537.1"/>
    <property type="molecule type" value="Genomic_DNA"/>
</dbReference>
<evidence type="ECO:0000256" key="4">
    <source>
        <dbReference type="ARBA" id="ARBA00023163"/>
    </source>
</evidence>
<proteinExistence type="predicted"/>
<dbReference type="NCBIfam" id="NF033788">
    <property type="entry name" value="HTH_metalloreg"/>
    <property type="match status" value="1"/>
</dbReference>
<keyword evidence="1" id="KW-0059">Arsenical resistance</keyword>
<dbReference type="OrthoDB" id="9793058at2"/>
<evidence type="ECO:0000259" key="5">
    <source>
        <dbReference type="PROSITE" id="PS50987"/>
    </source>
</evidence>
<dbReference type="CDD" id="cd00090">
    <property type="entry name" value="HTH_ARSR"/>
    <property type="match status" value="1"/>
</dbReference>
<dbReference type="FunFam" id="1.10.10.10:FF:000279">
    <property type="entry name" value="Transcriptional regulator, ArsR family"/>
    <property type="match status" value="1"/>
</dbReference>
<keyword evidence="7" id="KW-1185">Reference proteome</keyword>
<dbReference type="GO" id="GO:0003700">
    <property type="term" value="F:DNA-binding transcription factor activity"/>
    <property type="evidence" value="ECO:0007669"/>
    <property type="project" value="InterPro"/>
</dbReference>